<dbReference type="InterPro" id="IPR036844">
    <property type="entry name" value="Hint_dom_sf"/>
</dbReference>
<dbReference type="NCBIfam" id="TIGR04415">
    <property type="entry name" value="O_hepto_targRPT"/>
    <property type="match status" value="1"/>
</dbReference>
<dbReference type="PROSITE" id="PS51841">
    <property type="entry name" value="LTD"/>
    <property type="match status" value="1"/>
</dbReference>
<comment type="caution">
    <text evidence="2">The sequence shown here is derived from an EMBL/GenBank/DDBJ whole genome shotgun (WGS) entry which is preliminary data.</text>
</comment>
<dbReference type="Pfam" id="PF13403">
    <property type="entry name" value="Hint_2"/>
    <property type="match status" value="1"/>
</dbReference>
<dbReference type="InterPro" id="IPR028992">
    <property type="entry name" value="Hedgehog/Intein_dom"/>
</dbReference>
<dbReference type="SUPFAM" id="SSF51294">
    <property type="entry name" value="Hedgehog/intein (Hint) domain"/>
    <property type="match status" value="1"/>
</dbReference>
<dbReference type="InterPro" id="IPR030930">
    <property type="entry name" value="AIDA"/>
</dbReference>
<dbReference type="InterPro" id="IPR001322">
    <property type="entry name" value="Lamin_tail_dom"/>
</dbReference>
<dbReference type="Gene3D" id="2.170.16.10">
    <property type="entry name" value="Hedgehog/Intein (Hint) domain"/>
    <property type="match status" value="1"/>
</dbReference>
<sequence>MTTYDVGSGVTSNNLTIDSGSVLNVSAGGIASAATISSGGTANVFSGGSLFNASLQNGASATVNGINTSGTVLNGAALSIGSTGVDSATTVSGGKEIIAAGGSAGNSVVVDSGTIEFQSGASGTSISAMAAGKTIPHITVDSGATVTSAYVSGAAAVQQVYGGVASDTVLVSGGQDVRSGGQVYNTSATGSAANVTLTGAGAESYNATVTSGARIDVNGSTIASSSIIGSGGNLNVKKGGSASGTQVSAAGTATVAAQASAADTVVTSGGQFIVSGNATNTQISGGTETVGTSGLESGAFVVSGGMLSVTGGSASSITLSGSTASAMVQSGGAMTSATVGSGASISVGQTATLSNATLLSKASATINGSNVSGTVQNGATLYVGSTGVDSATSVTGAEIVSAGGSAVNTTVTNAGYIEFLSGASGSTISALAVGNDIPRIVVDAGATVTSAYVSGAAAVQQVYGGTASNTILVSGGQDVRLGGQVYNTSATGSAANITLTGAGTESYNGQVADGARIVVNSGSVASGSVVSSGGTLTVKQGGTLAGTTLLEAGGTATIVPNAGGTIVMDGSTNTGLVISGLGASDVTVTTVISSFDGQSSGNSDGIELAGIQASDIAGVSYAADGDHVTLTLQNGHTVTMNIVGVAKSGYSLVQGPNNDVLFEVCFLTGSMISTPSGDVAVEDIRLGDHVTTWDWQRQCEVAKSVVWTGKKHMQVRTHCADAEAGYPVRVLKDAIADGVPYKDLLITPEHCLFFENKFIPVRMLVNGRSIFYDRSITSYDYFHIETENHAVIRADGMLTESYLDTGNRSTFRQDGKVVRLGQPDKSRNWAADAAASLNVERAVVEPLFRALDMRAAEAGLVQTTEALPLTEDSDLHLETEAGQIIRAVRQQGRVFTFMLPAAVETVRLVSRASRPSDVIGPFVNDRRSLGILVGKISLFDGKNQQAVETHLVQDKLSGWHGLEAAMRWTDGNAVLPLGEAKRKGLRLLSVEILAAGPYVETDGVSEVTAQMA</sequence>
<evidence type="ECO:0000259" key="1">
    <source>
        <dbReference type="PROSITE" id="PS51841"/>
    </source>
</evidence>
<name>A0A177G4P5_9PROT</name>
<dbReference type="Proteomes" id="UP000077349">
    <property type="component" value="Unassembled WGS sequence"/>
</dbReference>
<organism evidence="2 3">
    <name type="scientific">Acetobacter malorum</name>
    <dbReference type="NCBI Taxonomy" id="178901"/>
    <lineage>
        <taxon>Bacteria</taxon>
        <taxon>Pseudomonadati</taxon>
        <taxon>Pseudomonadota</taxon>
        <taxon>Alphaproteobacteria</taxon>
        <taxon>Acetobacterales</taxon>
        <taxon>Acetobacteraceae</taxon>
        <taxon>Acetobacter</taxon>
    </lineage>
</organism>
<accession>A0A177G4P5</accession>
<evidence type="ECO:0000313" key="2">
    <source>
        <dbReference type="EMBL" id="OAG75303.1"/>
    </source>
</evidence>
<dbReference type="Gene3D" id="2.160.20.20">
    <property type="match status" value="2"/>
</dbReference>
<dbReference type="InterPro" id="IPR012332">
    <property type="entry name" value="Autotransporter_pectin_lyase_C"/>
</dbReference>
<evidence type="ECO:0000313" key="3">
    <source>
        <dbReference type="Proteomes" id="UP000077349"/>
    </source>
</evidence>
<protein>
    <submittedName>
        <fullName evidence="2">Outer membrane protein</fullName>
    </submittedName>
</protein>
<proteinExistence type="predicted"/>
<dbReference type="AlphaFoldDB" id="A0A177G4P5"/>
<reference evidence="2 3" key="1">
    <citation type="submission" date="2016-03" db="EMBL/GenBank/DDBJ databases">
        <title>Draft genome sequence of Acetobacter malorum CECT 7742, a strain isolated from strawberry vinegar.</title>
        <authorList>
            <person name="Sainz F."/>
            <person name="Mas A."/>
            <person name="Torija M.J."/>
        </authorList>
    </citation>
    <scope>NUCLEOTIDE SEQUENCE [LARGE SCALE GENOMIC DNA]</scope>
    <source>
        <strain evidence="2 3">CECT 7742</strain>
    </source>
</reference>
<gene>
    <name evidence="2" type="ORF">Amal_03527</name>
</gene>
<feature type="domain" description="LTD" evidence="1">
    <location>
        <begin position="482"/>
        <end position="623"/>
    </location>
</feature>
<dbReference type="EMBL" id="LVHD01000073">
    <property type="protein sequence ID" value="OAG75303.1"/>
    <property type="molecule type" value="Genomic_DNA"/>
</dbReference>
<dbReference type="PATRIC" id="fig|178901.16.peg.3780"/>